<dbReference type="InterPro" id="IPR051531">
    <property type="entry name" value="N-acetyltransferase"/>
</dbReference>
<sequence length="198" mass="21583">MCLSAGSGPADPQVNRFGGAFSREQALERLTGIERQWAERGHGLCAIELKASGEFVGRSGLRYWEQFDEVELGWTLRADQWGPGYATEAARACLDWGFATLDDDYFTALMRPGNEASASRDQDSLPQQGEAGAAEHLAPQYFDPVDMTLHDAGVPGQCEARGDGVEVCSRRWAKLRRLGSSMVEVAASIEVGNWSPGR</sequence>
<evidence type="ECO:0000313" key="3">
    <source>
        <dbReference type="Proteomes" id="UP001500418"/>
    </source>
</evidence>
<dbReference type="EMBL" id="BAAAID010000043">
    <property type="protein sequence ID" value="GAA0942991.1"/>
    <property type="molecule type" value="Genomic_DNA"/>
</dbReference>
<dbReference type="PANTHER" id="PTHR43792:SF1">
    <property type="entry name" value="N-ACETYLTRANSFERASE DOMAIN-CONTAINING PROTEIN"/>
    <property type="match status" value="1"/>
</dbReference>
<proteinExistence type="predicted"/>
<protein>
    <recommendedName>
        <fullName evidence="1">N-acetyltransferase domain-containing protein</fullName>
    </recommendedName>
</protein>
<feature type="domain" description="N-acetyltransferase" evidence="1">
    <location>
        <begin position="10"/>
        <end position="118"/>
    </location>
</feature>
<dbReference type="Proteomes" id="UP001500418">
    <property type="component" value="Unassembled WGS sequence"/>
</dbReference>
<dbReference type="PANTHER" id="PTHR43792">
    <property type="entry name" value="GNAT FAMILY, PUTATIVE (AFU_ORTHOLOGUE AFUA_3G00765)-RELATED-RELATED"/>
    <property type="match status" value="1"/>
</dbReference>
<dbReference type="SUPFAM" id="SSF55729">
    <property type="entry name" value="Acyl-CoA N-acyltransferases (Nat)"/>
    <property type="match status" value="1"/>
</dbReference>
<name>A0ABN1QJ45_9ACTN</name>
<evidence type="ECO:0000313" key="2">
    <source>
        <dbReference type="EMBL" id="GAA0942991.1"/>
    </source>
</evidence>
<dbReference type="InterPro" id="IPR000182">
    <property type="entry name" value="GNAT_dom"/>
</dbReference>
<dbReference type="Gene3D" id="3.40.630.30">
    <property type="match status" value="1"/>
</dbReference>
<reference evidence="2 3" key="1">
    <citation type="journal article" date="2019" name="Int. J. Syst. Evol. Microbiol.">
        <title>The Global Catalogue of Microorganisms (GCM) 10K type strain sequencing project: providing services to taxonomists for standard genome sequencing and annotation.</title>
        <authorList>
            <consortium name="The Broad Institute Genomics Platform"/>
            <consortium name="The Broad Institute Genome Sequencing Center for Infectious Disease"/>
            <person name="Wu L."/>
            <person name="Ma J."/>
        </authorList>
    </citation>
    <scope>NUCLEOTIDE SEQUENCE [LARGE SCALE GENOMIC DNA]</scope>
    <source>
        <strain evidence="2 3">JCM 11444</strain>
    </source>
</reference>
<gene>
    <name evidence="2" type="ORF">GCM10009575_059740</name>
</gene>
<accession>A0ABN1QJ45</accession>
<evidence type="ECO:0000259" key="1">
    <source>
        <dbReference type="Pfam" id="PF13302"/>
    </source>
</evidence>
<dbReference type="Pfam" id="PF13302">
    <property type="entry name" value="Acetyltransf_3"/>
    <property type="match status" value="1"/>
</dbReference>
<dbReference type="InterPro" id="IPR016181">
    <property type="entry name" value="Acyl_CoA_acyltransferase"/>
</dbReference>
<keyword evidence="3" id="KW-1185">Reference proteome</keyword>
<comment type="caution">
    <text evidence="2">The sequence shown here is derived from an EMBL/GenBank/DDBJ whole genome shotgun (WGS) entry which is preliminary data.</text>
</comment>
<organism evidence="2 3">
    <name type="scientific">Streptomyces rhizosphaericus</name>
    <dbReference type="NCBI Taxonomy" id="114699"/>
    <lineage>
        <taxon>Bacteria</taxon>
        <taxon>Bacillati</taxon>
        <taxon>Actinomycetota</taxon>
        <taxon>Actinomycetes</taxon>
        <taxon>Kitasatosporales</taxon>
        <taxon>Streptomycetaceae</taxon>
        <taxon>Streptomyces</taxon>
        <taxon>Streptomyces violaceusniger group</taxon>
    </lineage>
</organism>